<organism evidence="2 3">
    <name type="scientific">Zymoseptoria brevis</name>
    <dbReference type="NCBI Taxonomy" id="1047168"/>
    <lineage>
        <taxon>Eukaryota</taxon>
        <taxon>Fungi</taxon>
        <taxon>Dikarya</taxon>
        <taxon>Ascomycota</taxon>
        <taxon>Pezizomycotina</taxon>
        <taxon>Dothideomycetes</taxon>
        <taxon>Dothideomycetidae</taxon>
        <taxon>Mycosphaerellales</taxon>
        <taxon>Mycosphaerellaceae</taxon>
        <taxon>Zymoseptoria</taxon>
    </lineage>
</organism>
<keyword evidence="3" id="KW-1185">Reference proteome</keyword>
<name>A0A0F4GPV1_9PEZI</name>
<gene>
    <name evidence="2" type="ORF">TI39_contig425g00001</name>
</gene>
<accession>A0A0F4GPV1</accession>
<proteinExistence type="predicted"/>
<dbReference type="AlphaFoldDB" id="A0A0F4GPV1"/>
<reference evidence="2 3" key="1">
    <citation type="submission" date="2015-03" db="EMBL/GenBank/DDBJ databases">
        <title>RNA-seq based gene annotation and comparative genomics of four Zymoseptoria species reveal species-specific pathogenicity related genes and transposable element activity.</title>
        <authorList>
            <person name="Grandaubert J."/>
            <person name="Bhattacharyya A."/>
            <person name="Stukenbrock E.H."/>
        </authorList>
    </citation>
    <scope>NUCLEOTIDE SEQUENCE [LARGE SCALE GENOMIC DNA]</scope>
    <source>
        <strain evidence="2 3">Zb18110</strain>
    </source>
</reference>
<feature type="region of interest" description="Disordered" evidence="1">
    <location>
        <begin position="67"/>
        <end position="87"/>
    </location>
</feature>
<dbReference type="Proteomes" id="UP000033647">
    <property type="component" value="Unassembled WGS sequence"/>
</dbReference>
<sequence length="87" mass="9916">PFVRLRMATVDDETHRPVESAIRPGLRKMIQEARTNDFTTISSTEDGVRAVAKWFLRQDILTQSSAASKISFERHSNNDAEGTKRRL</sequence>
<evidence type="ECO:0000313" key="3">
    <source>
        <dbReference type="Proteomes" id="UP000033647"/>
    </source>
</evidence>
<feature type="compositionally biased region" description="Basic and acidic residues" evidence="1">
    <location>
        <begin position="71"/>
        <end position="87"/>
    </location>
</feature>
<dbReference type="EMBL" id="LAFY01000417">
    <property type="protein sequence ID" value="KJX98240.1"/>
    <property type="molecule type" value="Genomic_DNA"/>
</dbReference>
<comment type="caution">
    <text evidence="2">The sequence shown here is derived from an EMBL/GenBank/DDBJ whole genome shotgun (WGS) entry which is preliminary data.</text>
</comment>
<evidence type="ECO:0000256" key="1">
    <source>
        <dbReference type="SAM" id="MobiDB-lite"/>
    </source>
</evidence>
<protein>
    <submittedName>
        <fullName evidence="2">Uncharacterized protein</fullName>
    </submittedName>
</protein>
<evidence type="ECO:0000313" key="2">
    <source>
        <dbReference type="EMBL" id="KJX98240.1"/>
    </source>
</evidence>
<feature type="non-terminal residue" evidence="2">
    <location>
        <position position="1"/>
    </location>
</feature>